<dbReference type="GO" id="GO:0003676">
    <property type="term" value="F:nucleic acid binding"/>
    <property type="evidence" value="ECO:0007669"/>
    <property type="project" value="InterPro"/>
</dbReference>
<dbReference type="Proteomes" id="UP000596660">
    <property type="component" value="Unplaced"/>
</dbReference>
<evidence type="ECO:0008006" key="4">
    <source>
        <dbReference type="Google" id="ProtNLM"/>
    </source>
</evidence>
<organism evidence="2 3">
    <name type="scientific">Chenopodium quinoa</name>
    <name type="common">Quinoa</name>
    <dbReference type="NCBI Taxonomy" id="63459"/>
    <lineage>
        <taxon>Eukaryota</taxon>
        <taxon>Viridiplantae</taxon>
        <taxon>Streptophyta</taxon>
        <taxon>Embryophyta</taxon>
        <taxon>Tracheophyta</taxon>
        <taxon>Spermatophyta</taxon>
        <taxon>Magnoliopsida</taxon>
        <taxon>eudicotyledons</taxon>
        <taxon>Gunneridae</taxon>
        <taxon>Pentapetalae</taxon>
        <taxon>Caryophyllales</taxon>
        <taxon>Chenopodiaceae</taxon>
        <taxon>Chenopodioideae</taxon>
        <taxon>Atripliceae</taxon>
        <taxon>Chenopodium</taxon>
    </lineage>
</organism>
<dbReference type="EnsemblPlants" id="AUR62038622-RA">
    <property type="protein sequence ID" value="AUR62038622-RA:cds"/>
    <property type="gene ID" value="AUR62038622"/>
</dbReference>
<feature type="compositionally biased region" description="Polar residues" evidence="1">
    <location>
        <begin position="136"/>
        <end position="145"/>
    </location>
</feature>
<sequence>MRHLRILRISRRQWKTKVAANIIALRTDRGGEFVSDQFTAFCDEHRIRRDLIAPYTPERTEWGGRAKESNGGRNGQENVVFNKEASFKWNVDKDGIAHYVPLNGEDDEPSESKSIANSTSSSPATTPPSTPSSNAHKSPSSPGSNDSRDTLKLISDLSYVQAEATDVFCDNSTNEQVADIRTKALPRAKHDFFWMQVGVCNFESRGTVE</sequence>
<keyword evidence="3" id="KW-1185">Reference proteome</keyword>
<evidence type="ECO:0000256" key="1">
    <source>
        <dbReference type="SAM" id="MobiDB-lite"/>
    </source>
</evidence>
<reference evidence="2" key="2">
    <citation type="submission" date="2021-03" db="UniProtKB">
        <authorList>
            <consortium name="EnsemblPlants"/>
        </authorList>
    </citation>
    <scope>IDENTIFICATION</scope>
</reference>
<name>A0A803N0Y8_CHEQI</name>
<protein>
    <recommendedName>
        <fullName evidence="4">Integrase catalytic domain-containing protein</fullName>
    </recommendedName>
</protein>
<accession>A0A803N0Y8</accession>
<evidence type="ECO:0000313" key="2">
    <source>
        <dbReference type="EnsemblPlants" id="AUR62038622-RA:cds"/>
    </source>
</evidence>
<reference evidence="2" key="1">
    <citation type="journal article" date="2017" name="Nature">
        <title>The genome of Chenopodium quinoa.</title>
        <authorList>
            <person name="Jarvis D.E."/>
            <person name="Ho Y.S."/>
            <person name="Lightfoot D.J."/>
            <person name="Schmoeckel S.M."/>
            <person name="Li B."/>
            <person name="Borm T.J.A."/>
            <person name="Ohyanagi H."/>
            <person name="Mineta K."/>
            <person name="Michell C.T."/>
            <person name="Saber N."/>
            <person name="Kharbatia N.M."/>
            <person name="Rupper R.R."/>
            <person name="Sharp A.R."/>
            <person name="Dally N."/>
            <person name="Boughton B.A."/>
            <person name="Woo Y.H."/>
            <person name="Gao G."/>
            <person name="Schijlen E.G.W.M."/>
            <person name="Guo X."/>
            <person name="Momin A.A."/>
            <person name="Negrao S."/>
            <person name="Al-Babili S."/>
            <person name="Gehring C."/>
            <person name="Roessner U."/>
            <person name="Jung C."/>
            <person name="Murphy K."/>
            <person name="Arold S.T."/>
            <person name="Gojobori T."/>
            <person name="van der Linden C.G."/>
            <person name="van Loo E.N."/>
            <person name="Jellen E.N."/>
            <person name="Maughan P.J."/>
            <person name="Tester M."/>
        </authorList>
    </citation>
    <scope>NUCLEOTIDE SEQUENCE [LARGE SCALE GENOMIC DNA]</scope>
    <source>
        <strain evidence="2">cv. PI 614886</strain>
    </source>
</reference>
<proteinExistence type="predicted"/>
<dbReference type="SUPFAM" id="SSF53098">
    <property type="entry name" value="Ribonuclease H-like"/>
    <property type="match status" value="1"/>
</dbReference>
<dbReference type="InterPro" id="IPR012337">
    <property type="entry name" value="RNaseH-like_sf"/>
</dbReference>
<feature type="region of interest" description="Disordered" evidence="1">
    <location>
        <begin position="100"/>
        <end position="149"/>
    </location>
</feature>
<dbReference type="InterPro" id="IPR036397">
    <property type="entry name" value="RNaseH_sf"/>
</dbReference>
<dbReference type="Gramene" id="AUR62038622-RA">
    <property type="protein sequence ID" value="AUR62038622-RA:cds"/>
    <property type="gene ID" value="AUR62038622"/>
</dbReference>
<dbReference type="AlphaFoldDB" id="A0A803N0Y8"/>
<evidence type="ECO:0000313" key="3">
    <source>
        <dbReference type="Proteomes" id="UP000596660"/>
    </source>
</evidence>
<dbReference type="Gene3D" id="3.30.420.10">
    <property type="entry name" value="Ribonuclease H-like superfamily/Ribonuclease H"/>
    <property type="match status" value="1"/>
</dbReference>